<feature type="transmembrane region" description="Helical" evidence="1">
    <location>
        <begin position="204"/>
        <end position="225"/>
    </location>
</feature>
<proteinExistence type="predicted"/>
<name>A0A5C2RZD9_9APHY</name>
<keyword evidence="1" id="KW-0812">Transmembrane</keyword>
<feature type="transmembrane region" description="Helical" evidence="1">
    <location>
        <begin position="164"/>
        <end position="183"/>
    </location>
</feature>
<keyword evidence="1" id="KW-1133">Transmembrane helix</keyword>
<evidence type="ECO:0000313" key="3">
    <source>
        <dbReference type="EMBL" id="RPD56443.1"/>
    </source>
</evidence>
<dbReference type="OrthoDB" id="2756573at2759"/>
<feature type="domain" description="DUF6533" evidence="2">
    <location>
        <begin position="26"/>
        <end position="68"/>
    </location>
</feature>
<accession>A0A5C2RZD9</accession>
<evidence type="ECO:0000313" key="4">
    <source>
        <dbReference type="Proteomes" id="UP000313359"/>
    </source>
</evidence>
<protein>
    <recommendedName>
        <fullName evidence="2">DUF6533 domain-containing protein</fullName>
    </recommendedName>
</protein>
<dbReference type="InterPro" id="IPR045340">
    <property type="entry name" value="DUF6533"/>
</dbReference>
<dbReference type="STRING" id="1328759.A0A5C2RZD9"/>
<feature type="transmembrane region" description="Helical" evidence="1">
    <location>
        <begin position="121"/>
        <end position="144"/>
    </location>
</feature>
<gene>
    <name evidence="3" type="ORF">L227DRAFT_578897</name>
</gene>
<keyword evidence="4" id="KW-1185">Reference proteome</keyword>
<reference evidence="3" key="1">
    <citation type="journal article" date="2018" name="Genome Biol. Evol.">
        <title>Genomics and development of Lentinus tigrinus, a white-rot wood-decaying mushroom with dimorphic fruiting bodies.</title>
        <authorList>
            <person name="Wu B."/>
            <person name="Xu Z."/>
            <person name="Knudson A."/>
            <person name="Carlson A."/>
            <person name="Chen N."/>
            <person name="Kovaka S."/>
            <person name="LaButti K."/>
            <person name="Lipzen A."/>
            <person name="Pennachio C."/>
            <person name="Riley R."/>
            <person name="Schakwitz W."/>
            <person name="Umezawa K."/>
            <person name="Ohm R.A."/>
            <person name="Grigoriev I.V."/>
            <person name="Nagy L.G."/>
            <person name="Gibbons J."/>
            <person name="Hibbett D."/>
        </authorList>
    </citation>
    <scope>NUCLEOTIDE SEQUENCE [LARGE SCALE GENOMIC DNA]</scope>
    <source>
        <strain evidence="3">ALCF2SS1-6</strain>
    </source>
</reference>
<evidence type="ECO:0000259" key="2">
    <source>
        <dbReference type="Pfam" id="PF20151"/>
    </source>
</evidence>
<feature type="transmembrane region" description="Helical" evidence="1">
    <location>
        <begin position="55"/>
        <end position="81"/>
    </location>
</feature>
<dbReference type="Proteomes" id="UP000313359">
    <property type="component" value="Unassembled WGS sequence"/>
</dbReference>
<feature type="transmembrane region" description="Helical" evidence="1">
    <location>
        <begin position="87"/>
        <end position="109"/>
    </location>
</feature>
<keyword evidence="1" id="KW-0472">Membrane</keyword>
<organism evidence="3 4">
    <name type="scientific">Lentinus tigrinus ALCF2SS1-6</name>
    <dbReference type="NCBI Taxonomy" id="1328759"/>
    <lineage>
        <taxon>Eukaryota</taxon>
        <taxon>Fungi</taxon>
        <taxon>Dikarya</taxon>
        <taxon>Basidiomycota</taxon>
        <taxon>Agaricomycotina</taxon>
        <taxon>Agaricomycetes</taxon>
        <taxon>Polyporales</taxon>
        <taxon>Polyporaceae</taxon>
        <taxon>Lentinus</taxon>
    </lineage>
</organism>
<dbReference type="AlphaFoldDB" id="A0A5C2RZD9"/>
<evidence type="ECO:0000256" key="1">
    <source>
        <dbReference type="SAM" id="Phobius"/>
    </source>
</evidence>
<dbReference type="Pfam" id="PF20151">
    <property type="entry name" value="DUF6533"/>
    <property type="match status" value="1"/>
</dbReference>
<sequence>MAGDAQAHAELVSVASVFIFDAQADCAMLTLALYEIMLTFDREVQLVWQQKFNGATLLFLLNRYISLLRLSIIIFLVLLFSDKVCSYGPFLVAGLEYSLLLIIAVFFALRVYALTKHTILPALLVFVLLAVPLVTNVYITTLTTTRTLPPPLFCITSIHISIKLYEKTCVLVGDLLVVLITWYTTYRTWRASRTAQFKASLSTLLLRDGHVILVLSALQLLFLFINDIRNIETTFADTLMPLLISRLILNLREFDSAGNSTSVASFSEEKTTTVMFASAPGARSSTYTYSDSGSFLDENGFLNDSERAGGDASNSRGFAAFIDPLGAPVDHAFDLGWDEQERNTDLITDDREEEERAAWNAALDAVLNKARQRVWSAQMG</sequence>
<dbReference type="EMBL" id="ML122288">
    <property type="protein sequence ID" value="RPD56443.1"/>
    <property type="molecule type" value="Genomic_DNA"/>
</dbReference>